<dbReference type="SUPFAM" id="SSF53474">
    <property type="entry name" value="alpha/beta-Hydrolases"/>
    <property type="match status" value="1"/>
</dbReference>
<evidence type="ECO:0000259" key="1">
    <source>
        <dbReference type="Pfam" id="PF00561"/>
    </source>
</evidence>
<dbReference type="InterPro" id="IPR029058">
    <property type="entry name" value="AB_hydrolase_fold"/>
</dbReference>
<dbReference type="AlphaFoldDB" id="A0A0D1K2B9"/>
<evidence type="ECO:0000313" key="4">
    <source>
        <dbReference type="Proteomes" id="UP000033203"/>
    </source>
</evidence>
<dbReference type="Gene3D" id="3.10.450.50">
    <property type="match status" value="1"/>
</dbReference>
<evidence type="ECO:0000259" key="2">
    <source>
        <dbReference type="Pfam" id="PF12680"/>
    </source>
</evidence>
<dbReference type="InterPro" id="IPR037401">
    <property type="entry name" value="SnoaL-like"/>
</dbReference>
<gene>
    <name evidence="3" type="ORF">SR41_10095</name>
</gene>
<dbReference type="PATRIC" id="fig|1549858.7.peg.1050"/>
<dbReference type="Pfam" id="PF12680">
    <property type="entry name" value="SnoaL_2"/>
    <property type="match status" value="1"/>
</dbReference>
<dbReference type="InterPro" id="IPR000073">
    <property type="entry name" value="AB_hydrolase_1"/>
</dbReference>
<dbReference type="InterPro" id="IPR032710">
    <property type="entry name" value="NTF2-like_dom_sf"/>
</dbReference>
<dbReference type="InterPro" id="IPR050266">
    <property type="entry name" value="AB_hydrolase_sf"/>
</dbReference>
<accession>A0A0D1K2B9</accession>
<dbReference type="EMBL" id="JXTP01000041">
    <property type="protein sequence ID" value="KIU27668.1"/>
    <property type="molecule type" value="Genomic_DNA"/>
</dbReference>
<evidence type="ECO:0008006" key="5">
    <source>
        <dbReference type="Google" id="ProtNLM"/>
    </source>
</evidence>
<dbReference type="Pfam" id="PF00561">
    <property type="entry name" value="Abhydrolase_1"/>
    <property type="match status" value="1"/>
</dbReference>
<sequence>MTEPRSIVERYFAAFGAGDTEAALACVHPDAIWHVDGDPIVGTVGIVRGRDAVRSWQTRFPSSFRPIDFSVDRLIAEGADVMALGHFRHRVVSTGAIVDSDYAIRFTVRDGLIARYQIFEDSLLIARAHTSACAARSASINGTVYGWDDTGEGAPVLFLHGLFLDRHFWGHQTSALADHRRCVAFDMPGHGASGWRSGLDLDGIAEDIALWIGEHCRQPVTIVGHSQGGMIAMRVAARHGSLVERLLLVNTSARAEYPDRLDGWLQRRSALLGSEAERAAVMSGIQQLTTARHWIDSHPGEVAVEHAAMMRHDPTLLVQAIDAAVLGRSDMTGLLGNIDVPVDVLSGELDQATPPALGEEIARGVADGRHLAVPDAAHHVPVEAPELVVQAVMNRAGHPSR</sequence>
<dbReference type="PANTHER" id="PTHR43798">
    <property type="entry name" value="MONOACYLGLYCEROL LIPASE"/>
    <property type="match status" value="1"/>
</dbReference>
<evidence type="ECO:0000313" key="3">
    <source>
        <dbReference type="EMBL" id="KIU27668.1"/>
    </source>
</evidence>
<dbReference type="Gene3D" id="3.40.50.1820">
    <property type="entry name" value="alpha/beta hydrolase"/>
    <property type="match status" value="1"/>
</dbReference>
<reference evidence="3 4" key="1">
    <citation type="submission" date="2015-01" db="EMBL/GenBank/DDBJ databases">
        <title>Genome of Sphingomonas taxi strain 30a.</title>
        <authorList>
            <person name="Eevers N."/>
            <person name="Van Hamme J."/>
            <person name="Bottos E."/>
            <person name="Weyens N."/>
            <person name="Vangronsveld J."/>
        </authorList>
    </citation>
    <scope>NUCLEOTIDE SEQUENCE [LARGE SCALE GENOMIC DNA]</scope>
    <source>
        <strain evidence="3 4">30a</strain>
    </source>
</reference>
<dbReference type="SUPFAM" id="SSF54427">
    <property type="entry name" value="NTF2-like"/>
    <property type="match status" value="1"/>
</dbReference>
<proteinExistence type="predicted"/>
<comment type="caution">
    <text evidence="3">The sequence shown here is derived from an EMBL/GenBank/DDBJ whole genome shotgun (WGS) entry which is preliminary data.</text>
</comment>
<feature type="domain" description="AB hydrolase-1" evidence="1">
    <location>
        <begin position="155"/>
        <end position="384"/>
    </location>
</feature>
<feature type="domain" description="SnoaL-like" evidence="2">
    <location>
        <begin position="8"/>
        <end position="116"/>
    </location>
</feature>
<dbReference type="PRINTS" id="PR00111">
    <property type="entry name" value="ABHYDROLASE"/>
</dbReference>
<name>A0A0D1K2B9_9SPHN</name>
<dbReference type="Proteomes" id="UP000033203">
    <property type="component" value="Unassembled WGS sequence"/>
</dbReference>
<protein>
    <recommendedName>
        <fullName evidence="5">AB hydrolase-1 domain-containing protein</fullName>
    </recommendedName>
</protein>
<organism evidence="3 4">
    <name type="scientific">Sphingomonas melonis</name>
    <dbReference type="NCBI Taxonomy" id="152682"/>
    <lineage>
        <taxon>Bacteria</taxon>
        <taxon>Pseudomonadati</taxon>
        <taxon>Pseudomonadota</taxon>
        <taxon>Alphaproteobacteria</taxon>
        <taxon>Sphingomonadales</taxon>
        <taxon>Sphingomonadaceae</taxon>
        <taxon>Sphingomonas</taxon>
    </lineage>
</organism>